<dbReference type="GO" id="GO:0004322">
    <property type="term" value="F:ferroxidase activity"/>
    <property type="evidence" value="ECO:0007669"/>
    <property type="project" value="TreeGrafter"/>
</dbReference>
<dbReference type="InterPro" id="IPR001117">
    <property type="entry name" value="Cu-oxidase_2nd"/>
</dbReference>
<proteinExistence type="inferred from homology"/>
<dbReference type="AlphaFoldDB" id="A0A2J6PE48"/>
<keyword evidence="4" id="KW-0560">Oxidoreductase</keyword>
<feature type="region of interest" description="Disordered" evidence="6">
    <location>
        <begin position="535"/>
        <end position="559"/>
    </location>
</feature>
<keyword evidence="12" id="KW-1185">Reference proteome</keyword>
<dbReference type="SUPFAM" id="SSF49503">
    <property type="entry name" value="Cupredoxins"/>
    <property type="match status" value="3"/>
</dbReference>
<dbReference type="FunFam" id="2.60.40.420:FF:000071">
    <property type="entry name" value="Conidial pigment biosynthesis oxidase Abr1/brown 1"/>
    <property type="match status" value="1"/>
</dbReference>
<dbReference type="Gene3D" id="2.60.40.420">
    <property type="entry name" value="Cupredoxins - blue copper proteins"/>
    <property type="match status" value="3"/>
</dbReference>
<feature type="domain" description="Plastocyanin-like" evidence="8">
    <location>
        <begin position="152"/>
        <end position="298"/>
    </location>
</feature>
<dbReference type="Proteomes" id="UP000235672">
    <property type="component" value="Unassembled WGS sequence"/>
</dbReference>
<dbReference type="Pfam" id="PF07731">
    <property type="entry name" value="Cu-oxidase_2"/>
    <property type="match status" value="1"/>
</dbReference>
<dbReference type="InterPro" id="IPR044130">
    <property type="entry name" value="CuRO_2_Fet3-like"/>
</dbReference>
<gene>
    <name evidence="11" type="ORF">NA56DRAFT_756683</name>
</gene>
<dbReference type="Pfam" id="PF07732">
    <property type="entry name" value="Cu-oxidase_3"/>
    <property type="match status" value="1"/>
</dbReference>
<evidence type="ECO:0000313" key="12">
    <source>
        <dbReference type="Proteomes" id="UP000235672"/>
    </source>
</evidence>
<evidence type="ECO:0000256" key="7">
    <source>
        <dbReference type="SAM" id="SignalP"/>
    </source>
</evidence>
<feature type="signal peptide" evidence="7">
    <location>
        <begin position="1"/>
        <end position="18"/>
    </location>
</feature>
<comment type="similarity">
    <text evidence="1">Belongs to the multicopper oxidase family.</text>
</comment>
<evidence type="ECO:0000259" key="8">
    <source>
        <dbReference type="Pfam" id="PF00394"/>
    </source>
</evidence>
<evidence type="ECO:0000256" key="3">
    <source>
        <dbReference type="ARBA" id="ARBA00022729"/>
    </source>
</evidence>
<evidence type="ECO:0000256" key="6">
    <source>
        <dbReference type="SAM" id="MobiDB-lite"/>
    </source>
</evidence>
<dbReference type="CDD" id="cd13877">
    <property type="entry name" value="CuRO_2_Fet3p_like"/>
    <property type="match status" value="1"/>
</dbReference>
<evidence type="ECO:0000256" key="2">
    <source>
        <dbReference type="ARBA" id="ARBA00022723"/>
    </source>
</evidence>
<dbReference type="InterPro" id="IPR008972">
    <property type="entry name" value="Cupredoxin"/>
</dbReference>
<feature type="chain" id="PRO_5014400255" evidence="7">
    <location>
        <begin position="19"/>
        <end position="567"/>
    </location>
</feature>
<feature type="domain" description="Plastocyanin-like" evidence="9">
    <location>
        <begin position="360"/>
        <end position="491"/>
    </location>
</feature>
<dbReference type="InterPro" id="IPR033138">
    <property type="entry name" value="Cu_oxidase_CS"/>
</dbReference>
<dbReference type="InterPro" id="IPR045087">
    <property type="entry name" value="Cu-oxidase_fam"/>
</dbReference>
<reference evidence="11 12" key="1">
    <citation type="submission" date="2016-05" db="EMBL/GenBank/DDBJ databases">
        <title>A degradative enzymes factory behind the ericoid mycorrhizal symbiosis.</title>
        <authorList>
            <consortium name="DOE Joint Genome Institute"/>
            <person name="Martino E."/>
            <person name="Morin E."/>
            <person name="Grelet G."/>
            <person name="Kuo A."/>
            <person name="Kohler A."/>
            <person name="Daghino S."/>
            <person name="Barry K."/>
            <person name="Choi C."/>
            <person name="Cichocki N."/>
            <person name="Clum A."/>
            <person name="Copeland A."/>
            <person name="Hainaut M."/>
            <person name="Haridas S."/>
            <person name="Labutti K."/>
            <person name="Lindquist E."/>
            <person name="Lipzen A."/>
            <person name="Khouja H.-R."/>
            <person name="Murat C."/>
            <person name="Ohm R."/>
            <person name="Olson A."/>
            <person name="Spatafora J."/>
            <person name="Veneault-Fourrey C."/>
            <person name="Henrissat B."/>
            <person name="Grigoriev I."/>
            <person name="Martin F."/>
            <person name="Perotto S."/>
        </authorList>
    </citation>
    <scope>NUCLEOTIDE SEQUENCE [LARGE SCALE GENOMIC DNA]</scope>
    <source>
        <strain evidence="11 12">UAMH 7357</strain>
    </source>
</reference>
<accession>A0A2J6PE48</accession>
<dbReference type="OrthoDB" id="2121828at2759"/>
<dbReference type="CDD" id="cd13899">
    <property type="entry name" value="CuRO_3_Fet3p"/>
    <property type="match status" value="1"/>
</dbReference>
<evidence type="ECO:0000259" key="10">
    <source>
        <dbReference type="Pfam" id="PF07732"/>
    </source>
</evidence>
<evidence type="ECO:0000256" key="5">
    <source>
        <dbReference type="ARBA" id="ARBA00023008"/>
    </source>
</evidence>
<dbReference type="InterPro" id="IPR011706">
    <property type="entry name" value="Cu-oxidase_C"/>
</dbReference>
<evidence type="ECO:0000256" key="4">
    <source>
        <dbReference type="ARBA" id="ARBA00023002"/>
    </source>
</evidence>
<sequence length="567" mass="61917">MLITFVSLLLSLVAGAVAGTVTYDWSIDWVTAAPDGFSRQVIGINGQWPCPPIEATVGDTVVVNVFNNLGSESTGIHFHGINQKGTQVMDGPSGVTQCPIPPGSYFTYSFQIDASGSYWYHSHNKGQYPDGLRGPIIVHDPADPYAGQYDEELVLTVSDWYHSTVPVLLQQLLAPSNTIFLPPFPDAQLINDSQNVTFNFDAGKTYKINIISMAAFAAALIQFDSHTIRVIGVDGVYIQKHDAYQIRVAPAQRYTVLLNAQPTTRRNYAFLVSLDENRDFANDPSPSYPLNVTGYLVYDSTKPLPGPYVVNQWNIVNDFTFVALDNQALLGEPDVEITLDFNFCIKDGIPRSCFNNISYVPQIVPSLFTAFSAGTENSNPEIYGDVNPYVAKGGSIVQLTVNNLDAAIHPFHLHGHQFQVCERPSSNSGSFNGHDRNFPAVPMRRDTVAVNPGSYAVIRYVADNPGVWLFHCHIEWHVVMGLTATIIEAPEALAGLTIPEDSQAACAAQSIPIAGNAAGNTQNLTDLAGANTVAPYPDNGATYPGKKKRSQRNRRSLNSAEEIYLEK</sequence>
<evidence type="ECO:0000256" key="1">
    <source>
        <dbReference type="ARBA" id="ARBA00010609"/>
    </source>
</evidence>
<feature type="compositionally biased region" description="Basic residues" evidence="6">
    <location>
        <begin position="545"/>
        <end position="555"/>
    </location>
</feature>
<keyword evidence="3 7" id="KW-0732">Signal</keyword>
<dbReference type="PROSITE" id="PS00079">
    <property type="entry name" value="MULTICOPPER_OXIDASE1"/>
    <property type="match status" value="1"/>
</dbReference>
<dbReference type="EMBL" id="KZ613553">
    <property type="protein sequence ID" value="PMD12321.1"/>
    <property type="molecule type" value="Genomic_DNA"/>
</dbReference>
<dbReference type="InterPro" id="IPR011707">
    <property type="entry name" value="Cu-oxidase-like_N"/>
</dbReference>
<dbReference type="PROSITE" id="PS00080">
    <property type="entry name" value="MULTICOPPER_OXIDASE2"/>
    <property type="match status" value="1"/>
</dbReference>
<name>A0A2J6PE48_9HELO</name>
<dbReference type="STRING" id="1745343.A0A2J6PE48"/>
<protein>
    <submittedName>
        <fullName evidence="11">Multicopper oxidase</fullName>
    </submittedName>
</protein>
<dbReference type="InterPro" id="IPR002355">
    <property type="entry name" value="Cu_oxidase_Cu_BS"/>
</dbReference>
<dbReference type="Pfam" id="PF00394">
    <property type="entry name" value="Cu-oxidase"/>
    <property type="match status" value="1"/>
</dbReference>
<dbReference type="GO" id="GO:0010106">
    <property type="term" value="P:cellular response to iron ion starvation"/>
    <property type="evidence" value="ECO:0007669"/>
    <property type="project" value="TreeGrafter"/>
</dbReference>
<keyword evidence="2" id="KW-0479">Metal-binding</keyword>
<organism evidence="11 12">
    <name type="scientific">Hyaloscypha hepaticicola</name>
    <dbReference type="NCBI Taxonomy" id="2082293"/>
    <lineage>
        <taxon>Eukaryota</taxon>
        <taxon>Fungi</taxon>
        <taxon>Dikarya</taxon>
        <taxon>Ascomycota</taxon>
        <taxon>Pezizomycotina</taxon>
        <taxon>Leotiomycetes</taxon>
        <taxon>Helotiales</taxon>
        <taxon>Hyaloscyphaceae</taxon>
        <taxon>Hyaloscypha</taxon>
    </lineage>
</organism>
<dbReference type="CDD" id="cd13851">
    <property type="entry name" value="CuRO_1_Fet3p"/>
    <property type="match status" value="1"/>
</dbReference>
<dbReference type="PANTHER" id="PTHR11709">
    <property type="entry name" value="MULTI-COPPER OXIDASE"/>
    <property type="match status" value="1"/>
</dbReference>
<dbReference type="GO" id="GO:0033573">
    <property type="term" value="C:high-affinity iron permease complex"/>
    <property type="evidence" value="ECO:0007669"/>
    <property type="project" value="TreeGrafter"/>
</dbReference>
<evidence type="ECO:0000313" key="11">
    <source>
        <dbReference type="EMBL" id="PMD12321.1"/>
    </source>
</evidence>
<dbReference type="PANTHER" id="PTHR11709:SF361">
    <property type="entry name" value="IRON TRANSPORT MULTICOPPER OXIDASE FET3"/>
    <property type="match status" value="1"/>
</dbReference>
<evidence type="ECO:0000259" key="9">
    <source>
        <dbReference type="Pfam" id="PF07731"/>
    </source>
</evidence>
<dbReference type="GO" id="GO:0005507">
    <property type="term" value="F:copper ion binding"/>
    <property type="evidence" value="ECO:0007669"/>
    <property type="project" value="InterPro"/>
</dbReference>
<dbReference type="GO" id="GO:0033215">
    <property type="term" value="P:reductive iron assimilation"/>
    <property type="evidence" value="ECO:0007669"/>
    <property type="project" value="TreeGrafter"/>
</dbReference>
<keyword evidence="5" id="KW-0186">Copper</keyword>
<feature type="domain" description="Plastocyanin-like" evidence="10">
    <location>
        <begin position="28"/>
        <end position="142"/>
    </location>
</feature>